<dbReference type="SMART" id="SM00490">
    <property type="entry name" value="HELICc"/>
    <property type="match status" value="1"/>
</dbReference>
<dbReference type="Pfam" id="PF07717">
    <property type="entry name" value="OB_NTP_bind"/>
    <property type="match status" value="1"/>
</dbReference>
<dbReference type="PANTHER" id="PTHR18934:SF267">
    <property type="entry name" value="ATP-DEPENDENT RNA HELICASE YLR419W-RELATED"/>
    <property type="match status" value="1"/>
</dbReference>
<evidence type="ECO:0000259" key="7">
    <source>
        <dbReference type="PROSITE" id="PS51194"/>
    </source>
</evidence>
<dbReference type="Pfam" id="PF00271">
    <property type="entry name" value="Helicase_C"/>
    <property type="match status" value="1"/>
</dbReference>
<evidence type="ECO:0000256" key="3">
    <source>
        <dbReference type="ARBA" id="ARBA00022806"/>
    </source>
</evidence>
<evidence type="ECO:0000313" key="9">
    <source>
        <dbReference type="Proteomes" id="UP001497453"/>
    </source>
</evidence>
<feature type="compositionally biased region" description="Basic and acidic residues" evidence="5">
    <location>
        <begin position="166"/>
        <end position="187"/>
    </location>
</feature>
<dbReference type="InterPro" id="IPR007502">
    <property type="entry name" value="Helicase-assoc_dom"/>
</dbReference>
<dbReference type="CDD" id="cd18791">
    <property type="entry name" value="SF2_C_RHA"/>
    <property type="match status" value="1"/>
</dbReference>
<dbReference type="CDD" id="cd17917">
    <property type="entry name" value="DEXHc_RHA-like"/>
    <property type="match status" value="1"/>
</dbReference>
<organism evidence="8 9">
    <name type="scientific">Somion occarium</name>
    <dbReference type="NCBI Taxonomy" id="3059160"/>
    <lineage>
        <taxon>Eukaryota</taxon>
        <taxon>Fungi</taxon>
        <taxon>Dikarya</taxon>
        <taxon>Basidiomycota</taxon>
        <taxon>Agaricomycotina</taxon>
        <taxon>Agaricomycetes</taxon>
        <taxon>Polyporales</taxon>
        <taxon>Cerrenaceae</taxon>
        <taxon>Somion</taxon>
    </lineage>
</organism>
<dbReference type="Pfam" id="PF04408">
    <property type="entry name" value="WHD_HA2"/>
    <property type="match status" value="1"/>
</dbReference>
<feature type="domain" description="Helicase ATP-binding" evidence="6">
    <location>
        <begin position="573"/>
        <end position="738"/>
    </location>
</feature>
<name>A0ABP1CIY1_9APHY</name>
<dbReference type="InterPro" id="IPR048333">
    <property type="entry name" value="HA2_WH"/>
</dbReference>
<proteinExistence type="predicted"/>
<feature type="domain" description="Helicase C-terminal" evidence="7">
    <location>
        <begin position="810"/>
        <end position="974"/>
    </location>
</feature>
<dbReference type="PROSITE" id="PS51194">
    <property type="entry name" value="HELICASE_CTER"/>
    <property type="match status" value="1"/>
</dbReference>
<dbReference type="InterPro" id="IPR056328">
    <property type="entry name" value="DSRM_DHX29"/>
</dbReference>
<dbReference type="Pfam" id="PF24385">
    <property type="entry name" value="DSRM_DHX29"/>
    <property type="match status" value="1"/>
</dbReference>
<keyword evidence="9" id="KW-1185">Reference proteome</keyword>
<dbReference type="Proteomes" id="UP001497453">
    <property type="component" value="Chromosome 1"/>
</dbReference>
<evidence type="ECO:0000259" key="6">
    <source>
        <dbReference type="PROSITE" id="PS51192"/>
    </source>
</evidence>
<keyword evidence="1" id="KW-0547">Nucleotide-binding</keyword>
<evidence type="ECO:0000256" key="1">
    <source>
        <dbReference type="ARBA" id="ARBA00022741"/>
    </source>
</evidence>
<evidence type="ECO:0000256" key="4">
    <source>
        <dbReference type="ARBA" id="ARBA00022840"/>
    </source>
</evidence>
<keyword evidence="2" id="KW-0378">Hydrolase</keyword>
<dbReference type="InterPro" id="IPR011545">
    <property type="entry name" value="DEAD/DEAH_box_helicase_dom"/>
</dbReference>
<dbReference type="SMART" id="SM00487">
    <property type="entry name" value="DEXDc"/>
    <property type="match status" value="1"/>
</dbReference>
<keyword evidence="3" id="KW-0347">Helicase</keyword>
<dbReference type="EMBL" id="OZ037944">
    <property type="protein sequence ID" value="CAL1694643.1"/>
    <property type="molecule type" value="Genomic_DNA"/>
</dbReference>
<accession>A0ABP1CIY1</accession>
<dbReference type="InterPro" id="IPR014001">
    <property type="entry name" value="Helicase_ATP-bd"/>
</dbReference>
<reference evidence="9" key="1">
    <citation type="submission" date="2024-04" db="EMBL/GenBank/DDBJ databases">
        <authorList>
            <person name="Shaw F."/>
            <person name="Minotto A."/>
        </authorList>
    </citation>
    <scope>NUCLEOTIDE SEQUENCE [LARGE SCALE GENOMIC DNA]</scope>
</reference>
<evidence type="ECO:0000313" key="8">
    <source>
        <dbReference type="EMBL" id="CAL1694643.1"/>
    </source>
</evidence>
<dbReference type="InterPro" id="IPR001650">
    <property type="entry name" value="Helicase_C-like"/>
</dbReference>
<feature type="region of interest" description="Disordered" evidence="5">
    <location>
        <begin position="1"/>
        <end position="33"/>
    </location>
</feature>
<dbReference type="Gene3D" id="1.20.120.1080">
    <property type="match status" value="1"/>
</dbReference>
<evidence type="ECO:0000256" key="5">
    <source>
        <dbReference type="SAM" id="MobiDB-lite"/>
    </source>
</evidence>
<dbReference type="InterPro" id="IPR027417">
    <property type="entry name" value="P-loop_NTPase"/>
</dbReference>
<evidence type="ECO:0000256" key="2">
    <source>
        <dbReference type="ARBA" id="ARBA00022801"/>
    </source>
</evidence>
<dbReference type="PANTHER" id="PTHR18934">
    <property type="entry name" value="ATP-DEPENDENT RNA HELICASE"/>
    <property type="match status" value="1"/>
</dbReference>
<feature type="region of interest" description="Disordered" evidence="5">
    <location>
        <begin position="166"/>
        <end position="193"/>
    </location>
</feature>
<dbReference type="InterPro" id="IPR059023">
    <property type="entry name" value="RNA_hel_CTD"/>
</dbReference>
<evidence type="ECO:0008006" key="10">
    <source>
        <dbReference type="Google" id="ProtNLM"/>
    </source>
</evidence>
<gene>
    <name evidence="8" type="ORF">GFSPODELE1_LOCUS407</name>
</gene>
<sequence>MPPRKGIVKSGNAGNSSKPVSTPTDVTKSEEKPLFPSGFKYPLSLLHERCQANGWDKPSVDTRKCGNAYSFSVTLSRTSKKTSEKETVRLHPDPPYTRPTAIEARHWGATYALYRFCNSIQLNRVLPPGPREYWNELAEEKKKAPDHQMWMYEADPFAARKMVDERQAKAAAKREEARKPVGERSDRPSTTSEFTYAPEVKMATPLRDSVEQSIKKAVAMYPEAQESMPLILAPEDVPAVQKQLTQVGFTPIQARNATTALSQASALTSNLLANQTPLQACIEYLILHIPECDLPKRFLPDVNSSNPFVTSAHSGTEDLKLRWLQEKAVKECGWPIQVIKECVSSNKVSDNWPLLVKLLNKRLLGEDISGVSDPFKYDEELEELDQYELEALEIQISANNELIVPSPMVPMKLVVFLDEKRLVPAVGDPPPMYISSTAVAAYVRLHILSKLLSTFKEGTFADSGESFVMAAIRHIEEEWARIEDHGPPDMSTVLQHLLPQETGIISIDDSEKGAAAISNAGSVRKRRPCKLRDDRSDARVKEDFEALRKTEKYAQMLSGRKRLPAFQAQAHFLGLLAKNQCVVVVGETGCGKTTQLPQFILDSMVLNEQGSRASIIVTQPRRLSALGVAARVSSERLDDGSVGYAIRGESKQSNKTKLLFCTTGVVLRRLASGDKLQDVTHVVVDEVHERSVDGDLLLLQLKELMKQHKNLKVILMSATINHEIFIKYFNNAPLLTIPGFAHPVSDLYLEDVLPRICYRPTSGKGGKRISENEKEKDRSRYSGLRLDDDCIAALQTITRSDRIDYELVAAVVEHIVSTAEKIGGILIFLPGVQEIRQCMESLRKNRQAKILPLHANLSNEEQRAVFASTPNWKIVCATNVAETSITIDDIIYVVDCGKVKETQFDPESGLTKLVEQWVTRAAAKQRRGRAGRTQSGFCYKMYTRKQEEHFGAFPIPEIKRVPLESVSLTVKILHKDVKAFLNRALDPPDMAAMDHALAVLQQLGAVDQSDEVTPLGEHLATLPLDLRLGKMLILATIFQCLNPILTVAACVSSKPLFLSPHDKRVEASRARERFTTANSDLLTDANAYAECLRLRNEGASQGAIRSFCEENFISASTVRDITSLRNDLFSALSSLDFVPPSSTPTSDSLNVNSDNTNLVKAVILGGLWPRVARVHLPKSAIKFDKVQAGTVQRENTAKQFKFYDISRSGERVFLHPASILFGSSIWKSPFVAYFQKQMTTKIFLRDATEVPMYALLLFGGPVSVNHIGGGLTVGTGDGFIKLKAWPRIGVLVNHLRRLLDVQLARCVEDSTTLTSGSDNPVTQAMLALLTNDGLSHN</sequence>
<dbReference type="Pfam" id="PF21010">
    <property type="entry name" value="HA2_C"/>
    <property type="match status" value="1"/>
</dbReference>
<dbReference type="PROSITE" id="PS51192">
    <property type="entry name" value="HELICASE_ATP_BIND_1"/>
    <property type="match status" value="1"/>
</dbReference>
<dbReference type="Gene3D" id="3.40.50.300">
    <property type="entry name" value="P-loop containing nucleotide triphosphate hydrolases"/>
    <property type="match status" value="2"/>
</dbReference>
<dbReference type="SMART" id="SM00847">
    <property type="entry name" value="HA2"/>
    <property type="match status" value="1"/>
</dbReference>
<protein>
    <recommendedName>
        <fullName evidence="10">P-loop containing nucleoside triphosphate hydrolase protein</fullName>
    </recommendedName>
</protein>
<dbReference type="Pfam" id="PF00270">
    <property type="entry name" value="DEAD"/>
    <property type="match status" value="1"/>
</dbReference>
<keyword evidence="4" id="KW-0067">ATP-binding</keyword>
<dbReference type="SUPFAM" id="SSF52540">
    <property type="entry name" value="P-loop containing nucleoside triphosphate hydrolases"/>
    <property type="match status" value="1"/>
</dbReference>
<dbReference type="Pfam" id="PF26026">
    <property type="entry name" value="RNA_hel_CTD"/>
    <property type="match status" value="1"/>
</dbReference>
<feature type="compositionally biased region" description="Polar residues" evidence="5">
    <location>
        <begin position="12"/>
        <end position="26"/>
    </location>
</feature>
<dbReference type="InterPro" id="IPR011709">
    <property type="entry name" value="DEAD-box_helicase_OB_fold"/>
</dbReference>